<proteinExistence type="predicted"/>
<dbReference type="PANTHER" id="PTHR38439:SF2">
    <property type="entry name" value="OUTER MEMBRANE PROTEIN H.8"/>
    <property type="match status" value="1"/>
</dbReference>
<dbReference type="InterPro" id="IPR014068">
    <property type="entry name" value="Azurin"/>
</dbReference>
<keyword evidence="4 5" id="KW-0186">Copper</keyword>
<dbReference type="RefSeq" id="WP_214506763.1">
    <property type="nucleotide sequence ID" value="NZ_JAHEPS010000002.1"/>
</dbReference>
<accession>A0ABS5V4G7</accession>
<organism evidence="7 8">
    <name type="scientific">Shewanella jiangmenensis</name>
    <dbReference type="NCBI Taxonomy" id="2837387"/>
    <lineage>
        <taxon>Bacteria</taxon>
        <taxon>Pseudomonadati</taxon>
        <taxon>Pseudomonadota</taxon>
        <taxon>Gammaproteobacteria</taxon>
        <taxon>Alteromonadales</taxon>
        <taxon>Shewanellaceae</taxon>
        <taxon>Shewanella</taxon>
    </lineage>
</organism>
<dbReference type="PROSITE" id="PS00196">
    <property type="entry name" value="COPPER_BLUE"/>
    <property type="match status" value="1"/>
</dbReference>
<keyword evidence="8" id="KW-1185">Reference proteome</keyword>
<evidence type="ECO:0000313" key="7">
    <source>
        <dbReference type="EMBL" id="MBT1444589.1"/>
    </source>
</evidence>
<evidence type="ECO:0000256" key="4">
    <source>
        <dbReference type="ARBA" id="ARBA00023008"/>
    </source>
</evidence>
<dbReference type="EMBL" id="JAHEPS010000002">
    <property type="protein sequence ID" value="MBT1444589.1"/>
    <property type="molecule type" value="Genomic_DNA"/>
</dbReference>
<keyword evidence="1 5" id="KW-0813">Transport</keyword>
<dbReference type="InterPro" id="IPR000923">
    <property type="entry name" value="BlueCu_1"/>
</dbReference>
<keyword evidence="5" id="KW-0732">Signal</keyword>
<evidence type="ECO:0000259" key="6">
    <source>
        <dbReference type="Pfam" id="PF00127"/>
    </source>
</evidence>
<sequence>MKASLAPLFCLALLGSPAVLAGECDLTISANDAMQFSAQELSVSASCKEVTLTLTHSGSLPKTAMGHNWVLAKAADMQAVATDGMAAGADAAFVKAGDTRVIAHTGVIGGGESTKITFSLEGLSAAEAYRFFCTFPGHWAIMQGSFVIKP</sequence>
<dbReference type="SUPFAM" id="SSF49503">
    <property type="entry name" value="Cupredoxins"/>
    <property type="match status" value="1"/>
</dbReference>
<keyword evidence="3 5" id="KW-0249">Electron transport</keyword>
<dbReference type="PANTHER" id="PTHR38439">
    <property type="entry name" value="AURACYANIN-B"/>
    <property type="match status" value="1"/>
</dbReference>
<evidence type="ECO:0000256" key="3">
    <source>
        <dbReference type="ARBA" id="ARBA00022982"/>
    </source>
</evidence>
<comment type="function">
    <text evidence="5">Transfers electrons from cytochrome c551 to cytochrome oxidase.</text>
</comment>
<evidence type="ECO:0000313" key="8">
    <source>
        <dbReference type="Proteomes" id="UP001195903"/>
    </source>
</evidence>
<dbReference type="InterPro" id="IPR050845">
    <property type="entry name" value="Cu-binding_ET"/>
</dbReference>
<feature type="domain" description="Blue (type 1) copper" evidence="6">
    <location>
        <begin position="23"/>
        <end position="148"/>
    </location>
</feature>
<gene>
    <name evidence="7" type="primary">azu</name>
    <name evidence="7" type="ORF">KJI95_08600</name>
</gene>
<name>A0ABS5V4G7_9GAMM</name>
<keyword evidence="5" id="KW-0574">Periplasm</keyword>
<dbReference type="NCBIfam" id="TIGR02695">
    <property type="entry name" value="azurin"/>
    <property type="match status" value="1"/>
</dbReference>
<feature type="signal peptide" evidence="5">
    <location>
        <begin position="1"/>
        <end position="21"/>
    </location>
</feature>
<evidence type="ECO:0000256" key="1">
    <source>
        <dbReference type="ARBA" id="ARBA00022448"/>
    </source>
</evidence>
<dbReference type="Proteomes" id="UP001195903">
    <property type="component" value="Unassembled WGS sequence"/>
</dbReference>
<feature type="chain" id="PRO_5044952302" description="Azurin" evidence="5">
    <location>
        <begin position="22"/>
        <end position="150"/>
    </location>
</feature>
<evidence type="ECO:0000256" key="2">
    <source>
        <dbReference type="ARBA" id="ARBA00022723"/>
    </source>
</evidence>
<comment type="caution">
    <text evidence="7">The sequence shown here is derived from an EMBL/GenBank/DDBJ whole genome shotgun (WGS) entry which is preliminary data.</text>
</comment>
<evidence type="ECO:0000256" key="5">
    <source>
        <dbReference type="RuleBase" id="RU363017"/>
    </source>
</evidence>
<dbReference type="Gene3D" id="2.60.40.420">
    <property type="entry name" value="Cupredoxins - blue copper proteins"/>
    <property type="match status" value="1"/>
</dbReference>
<keyword evidence="2 5" id="KW-0479">Metal-binding</keyword>
<protein>
    <recommendedName>
        <fullName evidence="5">Azurin</fullName>
    </recommendedName>
</protein>
<dbReference type="InterPro" id="IPR008972">
    <property type="entry name" value="Cupredoxin"/>
</dbReference>
<reference evidence="7 8" key="1">
    <citation type="submission" date="2021-05" db="EMBL/GenBank/DDBJ databases">
        <title>Shewanella sp. JM162201.</title>
        <authorList>
            <person name="Xu S."/>
            <person name="Li A."/>
        </authorList>
    </citation>
    <scope>NUCLEOTIDE SEQUENCE [LARGE SCALE GENOMIC DNA]</scope>
    <source>
        <strain evidence="7 8">JM162201</strain>
    </source>
</reference>
<dbReference type="CDD" id="cd13922">
    <property type="entry name" value="Azurin"/>
    <property type="match status" value="1"/>
</dbReference>
<dbReference type="Pfam" id="PF00127">
    <property type="entry name" value="Copper-bind"/>
    <property type="match status" value="1"/>
</dbReference>
<dbReference type="InterPro" id="IPR028871">
    <property type="entry name" value="BlueCu_1_BS"/>
</dbReference>
<comment type="subcellular location">
    <subcellularLocation>
        <location evidence="5">Periplasm</location>
    </subcellularLocation>
</comment>